<dbReference type="AlphaFoldDB" id="A0A8J8NCJ1"/>
<gene>
    <name evidence="1" type="ORF">FGO68_gene3890</name>
</gene>
<evidence type="ECO:0000313" key="2">
    <source>
        <dbReference type="Proteomes" id="UP000785679"/>
    </source>
</evidence>
<name>A0A8J8NCJ1_HALGN</name>
<reference evidence="1" key="1">
    <citation type="submission" date="2019-06" db="EMBL/GenBank/DDBJ databases">
        <authorList>
            <person name="Zheng W."/>
        </authorList>
    </citation>
    <scope>NUCLEOTIDE SEQUENCE</scope>
    <source>
        <strain evidence="1">QDHG01</strain>
    </source>
</reference>
<proteinExistence type="predicted"/>
<keyword evidence="2" id="KW-1185">Reference proteome</keyword>
<organism evidence="1 2">
    <name type="scientific">Halteria grandinella</name>
    <dbReference type="NCBI Taxonomy" id="5974"/>
    <lineage>
        <taxon>Eukaryota</taxon>
        <taxon>Sar</taxon>
        <taxon>Alveolata</taxon>
        <taxon>Ciliophora</taxon>
        <taxon>Intramacronucleata</taxon>
        <taxon>Spirotrichea</taxon>
        <taxon>Stichotrichia</taxon>
        <taxon>Sporadotrichida</taxon>
        <taxon>Halteriidae</taxon>
        <taxon>Halteria</taxon>
    </lineage>
</organism>
<comment type="caution">
    <text evidence="1">The sequence shown here is derived from an EMBL/GenBank/DDBJ whole genome shotgun (WGS) entry which is preliminary data.</text>
</comment>
<accession>A0A8J8NCJ1</accession>
<protein>
    <submittedName>
        <fullName evidence="1">Uncharacterized protein</fullName>
    </submittedName>
</protein>
<evidence type="ECO:0000313" key="1">
    <source>
        <dbReference type="EMBL" id="TNV72221.1"/>
    </source>
</evidence>
<dbReference type="Proteomes" id="UP000785679">
    <property type="component" value="Unassembled WGS sequence"/>
</dbReference>
<sequence>MMDESNQSLMRYLQHDDSAKMQLSDSQGSNPLEQRGNFMNIVTYINTVIDECAHPHITSKQRKRKLEELFHLLANPLPALIKVDLNIQFMSDYEEQLEMDTYFEGLARFYERNVGIAVDAIERTNELRAIASFSMIFTMLFYRVVLTVQPSVFSDVELLKMKLYLVKGANKLIEHETRQQAIQADI</sequence>
<dbReference type="EMBL" id="RRYP01023501">
    <property type="protein sequence ID" value="TNV72221.1"/>
    <property type="molecule type" value="Genomic_DNA"/>
</dbReference>